<evidence type="ECO:0000256" key="1">
    <source>
        <dbReference type="SAM" id="MobiDB-lite"/>
    </source>
</evidence>
<dbReference type="GeneID" id="56039145"/>
<dbReference type="SUPFAM" id="SSF46785">
    <property type="entry name" value="Winged helix' DNA-binding domain"/>
    <property type="match status" value="1"/>
</dbReference>
<name>A0A7D5LC80_9EURY</name>
<dbReference type="Gene3D" id="1.10.10.10">
    <property type="entry name" value="Winged helix-like DNA-binding domain superfamily/Winged helix DNA-binding domain"/>
    <property type="match status" value="1"/>
</dbReference>
<gene>
    <name evidence="3" type="ORF">HUG12_16760</name>
</gene>
<feature type="domain" description="DUF7343" evidence="2">
    <location>
        <begin position="76"/>
        <end position="127"/>
    </location>
</feature>
<evidence type="ECO:0000313" key="4">
    <source>
        <dbReference type="Proteomes" id="UP000509626"/>
    </source>
</evidence>
<dbReference type="Proteomes" id="UP000509626">
    <property type="component" value="Chromosome"/>
</dbReference>
<keyword evidence="4" id="KW-1185">Reference proteome</keyword>
<sequence length="150" mass="16648">MELSLERIRRKVSETPLGAFVSVERSAESWNGSETPTEQHDPELEGVLGDYDPSNLCSQRGFLFELGVTPDVFFRNLIEYNGGSLPQKEFGTYTNLSSSTISRLLGEMEDDGQIVRVKVGREKLVFIPEHAPSDGFPSDDADGPPLERVD</sequence>
<evidence type="ECO:0000313" key="3">
    <source>
        <dbReference type="EMBL" id="QLG63292.1"/>
    </source>
</evidence>
<dbReference type="RefSeq" id="WP_179269877.1">
    <property type="nucleotide sequence ID" value="NZ_CP058579.1"/>
</dbReference>
<feature type="region of interest" description="Disordered" evidence="1">
    <location>
        <begin position="28"/>
        <end position="50"/>
    </location>
</feature>
<organism evidence="3 4">
    <name type="scientific">Halorarum salinum</name>
    <dbReference type="NCBI Taxonomy" id="2743089"/>
    <lineage>
        <taxon>Archaea</taxon>
        <taxon>Methanobacteriati</taxon>
        <taxon>Methanobacteriota</taxon>
        <taxon>Stenosarchaea group</taxon>
        <taxon>Halobacteria</taxon>
        <taxon>Halobacteriales</taxon>
        <taxon>Haloferacaceae</taxon>
        <taxon>Halorarum</taxon>
    </lineage>
</organism>
<protein>
    <recommendedName>
        <fullName evidence="2">DUF7343 domain-containing protein</fullName>
    </recommendedName>
</protein>
<evidence type="ECO:0000259" key="2">
    <source>
        <dbReference type="Pfam" id="PF24034"/>
    </source>
</evidence>
<dbReference type="Pfam" id="PF24034">
    <property type="entry name" value="DUF7343"/>
    <property type="match status" value="1"/>
</dbReference>
<dbReference type="AlphaFoldDB" id="A0A7D5LC80"/>
<dbReference type="OrthoDB" id="109251at2157"/>
<proteinExistence type="predicted"/>
<dbReference type="InterPro" id="IPR036388">
    <property type="entry name" value="WH-like_DNA-bd_sf"/>
</dbReference>
<dbReference type="InterPro" id="IPR036390">
    <property type="entry name" value="WH_DNA-bd_sf"/>
</dbReference>
<feature type="region of interest" description="Disordered" evidence="1">
    <location>
        <begin position="129"/>
        <end position="150"/>
    </location>
</feature>
<dbReference type="EMBL" id="CP058579">
    <property type="protein sequence ID" value="QLG63292.1"/>
    <property type="molecule type" value="Genomic_DNA"/>
</dbReference>
<dbReference type="InterPro" id="IPR055767">
    <property type="entry name" value="DUF7343"/>
</dbReference>
<reference evidence="3 4" key="1">
    <citation type="submission" date="2020-06" db="EMBL/GenBank/DDBJ databases">
        <title>NJ-3-1, isolated from saline soil.</title>
        <authorList>
            <person name="Cui H.L."/>
            <person name="Shi X."/>
        </authorList>
    </citation>
    <scope>NUCLEOTIDE SEQUENCE [LARGE SCALE GENOMIC DNA]</scope>
    <source>
        <strain evidence="3 4">NJ-3-1</strain>
    </source>
</reference>
<accession>A0A7D5LC80</accession>
<dbReference type="KEGG" id="halu:HUG12_16760"/>